<accession>A0ACC2H9Z0</accession>
<name>A0ACC2H9Z0_DALPE</name>
<sequence>MKNDRVATFGVLDIKLQLKVKWREERQAAAAARQSCCEKELEEMTAMSSLESESDGKSEEDTNTVYLPSEAPEPARTAAGEREAMLAVVIISREDVERSPGGQRVVVVVVGGCDLTSPIRARVEHAEASYGLTAHQCTTQHPGQTQSRSPA</sequence>
<reference evidence="1" key="1">
    <citation type="submission" date="2021-05" db="EMBL/GenBank/DDBJ databases">
        <authorList>
            <person name="Pan Q."/>
            <person name="Jouanno E."/>
            <person name="Zahm M."/>
            <person name="Klopp C."/>
            <person name="Cabau C."/>
            <person name="Louis A."/>
            <person name="Berthelot C."/>
            <person name="Parey E."/>
            <person name="Roest Crollius H."/>
            <person name="Montfort J."/>
            <person name="Robinson-Rechavi M."/>
            <person name="Bouchez O."/>
            <person name="Lampietro C."/>
            <person name="Lopez Roques C."/>
            <person name="Donnadieu C."/>
            <person name="Postlethwait J."/>
            <person name="Bobe J."/>
            <person name="Dillon D."/>
            <person name="Chandos A."/>
            <person name="von Hippel F."/>
            <person name="Guiguen Y."/>
        </authorList>
    </citation>
    <scope>NUCLEOTIDE SEQUENCE</scope>
    <source>
        <strain evidence="1">YG-Jan2019</strain>
    </source>
</reference>
<dbReference type="EMBL" id="CM055731">
    <property type="protein sequence ID" value="KAJ8012774.1"/>
    <property type="molecule type" value="Genomic_DNA"/>
</dbReference>
<gene>
    <name evidence="1" type="ORF">DPEC_G00046370</name>
</gene>
<comment type="caution">
    <text evidence="1">The sequence shown here is derived from an EMBL/GenBank/DDBJ whole genome shotgun (WGS) entry which is preliminary data.</text>
</comment>
<protein>
    <submittedName>
        <fullName evidence="1">Uncharacterized protein</fullName>
    </submittedName>
</protein>
<organism evidence="1 2">
    <name type="scientific">Dallia pectoralis</name>
    <name type="common">Alaska blackfish</name>
    <dbReference type="NCBI Taxonomy" id="75939"/>
    <lineage>
        <taxon>Eukaryota</taxon>
        <taxon>Metazoa</taxon>
        <taxon>Chordata</taxon>
        <taxon>Craniata</taxon>
        <taxon>Vertebrata</taxon>
        <taxon>Euteleostomi</taxon>
        <taxon>Actinopterygii</taxon>
        <taxon>Neopterygii</taxon>
        <taxon>Teleostei</taxon>
        <taxon>Protacanthopterygii</taxon>
        <taxon>Esociformes</taxon>
        <taxon>Umbridae</taxon>
        <taxon>Dallia</taxon>
    </lineage>
</organism>
<evidence type="ECO:0000313" key="1">
    <source>
        <dbReference type="EMBL" id="KAJ8012774.1"/>
    </source>
</evidence>
<dbReference type="Proteomes" id="UP001157502">
    <property type="component" value="Chromosome 4"/>
</dbReference>
<keyword evidence="2" id="KW-1185">Reference proteome</keyword>
<evidence type="ECO:0000313" key="2">
    <source>
        <dbReference type="Proteomes" id="UP001157502"/>
    </source>
</evidence>
<proteinExistence type="predicted"/>